<feature type="transmembrane region" description="Helical" evidence="1">
    <location>
        <begin position="193"/>
        <end position="214"/>
    </location>
</feature>
<feature type="transmembrane region" description="Helical" evidence="1">
    <location>
        <begin position="159"/>
        <end position="181"/>
    </location>
</feature>
<dbReference type="Proteomes" id="UP000317422">
    <property type="component" value="Unassembled WGS sequence"/>
</dbReference>
<gene>
    <name evidence="2" type="ORF">FHX37_4113</name>
</gene>
<feature type="transmembrane region" description="Helical" evidence="1">
    <location>
        <begin position="24"/>
        <end position="45"/>
    </location>
</feature>
<keyword evidence="1" id="KW-0472">Membrane</keyword>
<reference evidence="2 3" key="1">
    <citation type="submission" date="2019-06" db="EMBL/GenBank/DDBJ databases">
        <title>Sequencing the genomes of 1000 actinobacteria strains.</title>
        <authorList>
            <person name="Klenk H.-P."/>
        </authorList>
    </citation>
    <scope>NUCLEOTIDE SEQUENCE [LARGE SCALE GENOMIC DNA]</scope>
    <source>
        <strain evidence="2 3">DSM 45015</strain>
    </source>
</reference>
<comment type="caution">
    <text evidence="2">The sequence shown here is derived from an EMBL/GenBank/DDBJ whole genome shotgun (WGS) entry which is preliminary data.</text>
</comment>
<feature type="transmembrane region" description="Helical" evidence="1">
    <location>
        <begin position="65"/>
        <end position="84"/>
    </location>
</feature>
<keyword evidence="1" id="KW-1133">Transmembrane helix</keyword>
<protein>
    <submittedName>
        <fullName evidence="2">Uncharacterized protein</fullName>
    </submittedName>
</protein>
<sequence length="223" mass="24430">MRLLRRDGPEHGGARLPEGFPGRWLSGISLATAPVLLLAGELLKAPFHFYFPDQIAAHGDRPGRLFWAYSLWFLGLLMLWPAFVALAARIARSRPWLGRAVGALTIVGLLVNSFYEGVNYLAFRLSEVSGEALATHLIEEIYPRFSIAYALTWTDNLGWLLLAVGLLLTRTVGVVRFLCILPMAGHASGILKGFTVGGVVLDVLLCVAFVSLAVETARDNENR</sequence>
<organism evidence="2 3">
    <name type="scientific">Haloactinospora alba</name>
    <dbReference type="NCBI Taxonomy" id="405555"/>
    <lineage>
        <taxon>Bacteria</taxon>
        <taxon>Bacillati</taxon>
        <taxon>Actinomycetota</taxon>
        <taxon>Actinomycetes</taxon>
        <taxon>Streptosporangiales</taxon>
        <taxon>Nocardiopsidaceae</taxon>
        <taxon>Haloactinospora</taxon>
    </lineage>
</organism>
<evidence type="ECO:0000313" key="3">
    <source>
        <dbReference type="Proteomes" id="UP000317422"/>
    </source>
</evidence>
<name>A0A543NAB2_9ACTN</name>
<dbReference type="EMBL" id="VFQC01000002">
    <property type="protein sequence ID" value="TQN28749.1"/>
    <property type="molecule type" value="Genomic_DNA"/>
</dbReference>
<evidence type="ECO:0000256" key="1">
    <source>
        <dbReference type="SAM" id="Phobius"/>
    </source>
</evidence>
<proteinExistence type="predicted"/>
<dbReference type="AlphaFoldDB" id="A0A543NAB2"/>
<keyword evidence="1" id="KW-0812">Transmembrane</keyword>
<feature type="transmembrane region" description="Helical" evidence="1">
    <location>
        <begin position="96"/>
        <end position="115"/>
    </location>
</feature>
<accession>A0A543NAB2</accession>
<evidence type="ECO:0000313" key="2">
    <source>
        <dbReference type="EMBL" id="TQN28749.1"/>
    </source>
</evidence>
<keyword evidence="3" id="KW-1185">Reference proteome</keyword>